<gene>
    <name evidence="1" type="ORF">HPG69_000745</name>
</gene>
<dbReference type="AlphaFoldDB" id="A0A7J7FIH4"/>
<organism evidence="1 2">
    <name type="scientific">Diceros bicornis minor</name>
    <name type="common">South-central black rhinoceros</name>
    <dbReference type="NCBI Taxonomy" id="77932"/>
    <lineage>
        <taxon>Eukaryota</taxon>
        <taxon>Metazoa</taxon>
        <taxon>Chordata</taxon>
        <taxon>Craniata</taxon>
        <taxon>Vertebrata</taxon>
        <taxon>Euteleostomi</taxon>
        <taxon>Mammalia</taxon>
        <taxon>Eutheria</taxon>
        <taxon>Laurasiatheria</taxon>
        <taxon>Perissodactyla</taxon>
        <taxon>Rhinocerotidae</taxon>
        <taxon>Diceros</taxon>
    </lineage>
</organism>
<accession>A0A7J7FIH4</accession>
<dbReference type="Proteomes" id="UP000551758">
    <property type="component" value="Unassembled WGS sequence"/>
</dbReference>
<sequence length="67" mass="7665">MPHIKLSRGCGCPETSDYGDLKKSQKNVGNLKGSGDHEKLVYQITEDIELRYLTQKQFALNRNQQKL</sequence>
<comment type="caution">
    <text evidence="1">The sequence shown here is derived from an EMBL/GenBank/DDBJ whole genome shotgun (WGS) entry which is preliminary data.</text>
</comment>
<name>A0A7J7FIH4_DICBM</name>
<keyword evidence="2" id="KW-1185">Reference proteome</keyword>
<evidence type="ECO:0000313" key="1">
    <source>
        <dbReference type="EMBL" id="KAF5927839.1"/>
    </source>
</evidence>
<protein>
    <submittedName>
        <fullName evidence="1">Uncharacterized protein</fullName>
    </submittedName>
</protein>
<reference evidence="1 2" key="1">
    <citation type="journal article" date="2020" name="Mol. Biol. Evol.">
        <title>Interspecific Gene Flow and the Evolution of Specialization in Black and White Rhinoceros.</title>
        <authorList>
            <person name="Moodley Y."/>
            <person name="Westbury M.V."/>
            <person name="Russo I.M."/>
            <person name="Gopalakrishnan S."/>
            <person name="Rakotoarivelo A."/>
            <person name="Olsen R.A."/>
            <person name="Prost S."/>
            <person name="Tunstall T."/>
            <person name="Ryder O.A."/>
            <person name="Dalen L."/>
            <person name="Bruford M.W."/>
        </authorList>
    </citation>
    <scope>NUCLEOTIDE SEQUENCE [LARGE SCALE GENOMIC DNA]</scope>
    <source>
        <strain evidence="1">SBR-YM</strain>
        <tissue evidence="1">Skin</tissue>
    </source>
</reference>
<proteinExistence type="predicted"/>
<dbReference type="EMBL" id="JACDTQ010000550">
    <property type="protein sequence ID" value="KAF5927839.1"/>
    <property type="molecule type" value="Genomic_DNA"/>
</dbReference>
<evidence type="ECO:0000313" key="2">
    <source>
        <dbReference type="Proteomes" id="UP000551758"/>
    </source>
</evidence>